<dbReference type="STRING" id="1859473.BG261_08295"/>
<keyword evidence="2" id="KW-1185">Reference proteome</keyword>
<dbReference type="InterPro" id="IPR014959">
    <property type="entry name" value="DUF1827"/>
</dbReference>
<dbReference type="AlphaFoldDB" id="A0A1E8GKT4"/>
<dbReference type="EMBL" id="MKIR01000026">
    <property type="protein sequence ID" value="OFI48273.1"/>
    <property type="molecule type" value="Genomic_DNA"/>
</dbReference>
<protein>
    <submittedName>
        <fullName evidence="1">Ribose-5-phosphate isomerase</fullName>
    </submittedName>
</protein>
<dbReference type="RefSeq" id="WP_070793281.1">
    <property type="nucleotide sequence ID" value="NZ_MKIR01000026.1"/>
</dbReference>
<evidence type="ECO:0000313" key="2">
    <source>
        <dbReference type="Proteomes" id="UP000178622"/>
    </source>
</evidence>
<gene>
    <name evidence="1" type="ORF">BG261_08295</name>
</gene>
<proteinExistence type="predicted"/>
<dbReference type="OrthoDB" id="2308827at2"/>
<comment type="caution">
    <text evidence="1">The sequence shown here is derived from an EMBL/GenBank/DDBJ whole genome shotgun (WGS) entry which is preliminary data.</text>
</comment>
<sequence length="101" mass="11601">MKIINVTNNHRGLVREQLRNTDAELVEVYSAGNTDVIYTKAPSHHEIVVSNKHRAIRPDERKQIKSFFVDKRIDQTDIDRDNISLIETPNLIEISIPIPGE</sequence>
<dbReference type="InterPro" id="IPR038226">
    <property type="entry name" value="LMG18311-like_sf"/>
</dbReference>
<dbReference type="GO" id="GO:0016853">
    <property type="term" value="F:isomerase activity"/>
    <property type="evidence" value="ECO:0007669"/>
    <property type="project" value="UniProtKB-KW"/>
</dbReference>
<dbReference type="Proteomes" id="UP000178622">
    <property type="component" value="Unassembled WGS sequence"/>
</dbReference>
<keyword evidence="1" id="KW-0413">Isomerase</keyword>
<dbReference type="Gene3D" id="3.40.1720.10">
    <property type="entry name" value="Streptococcus thermophilus LMG 18311 protein like"/>
    <property type="match status" value="1"/>
</dbReference>
<accession>A0A1E8GKT4</accession>
<organism evidence="1 2">
    <name type="scientific">Floricoccus tropicus</name>
    <dbReference type="NCBI Taxonomy" id="1859473"/>
    <lineage>
        <taxon>Bacteria</taxon>
        <taxon>Bacillati</taxon>
        <taxon>Bacillota</taxon>
        <taxon>Bacilli</taxon>
        <taxon>Lactobacillales</taxon>
        <taxon>Streptococcaceae</taxon>
        <taxon>Floricoccus</taxon>
    </lineage>
</organism>
<evidence type="ECO:0000313" key="1">
    <source>
        <dbReference type="EMBL" id="OFI48273.1"/>
    </source>
</evidence>
<name>A0A1E8GKT4_9LACT</name>
<reference evidence="2" key="1">
    <citation type="submission" date="2016-09" db="EMBL/GenBank/DDBJ databases">
        <title>Draft genome sequence of a novel species of the family Streptococcaceae isolated from flowers.</title>
        <authorList>
            <person name="Chuah L.-O."/>
            <person name="Yap K.-P."/>
            <person name="Thong K.L."/>
            <person name="Liong M.T."/>
            <person name="Ahmad R."/>
            <person name="Rusul G."/>
        </authorList>
    </citation>
    <scope>NUCLEOTIDE SEQUENCE [LARGE SCALE GENOMIC DNA]</scope>
    <source>
        <strain evidence="2">DF1</strain>
    </source>
</reference>
<dbReference type="Pfam" id="PF08860">
    <property type="entry name" value="DUF1827"/>
    <property type="match status" value="1"/>
</dbReference>